<feature type="transmembrane region" description="Helical" evidence="1">
    <location>
        <begin position="51"/>
        <end position="79"/>
    </location>
</feature>
<dbReference type="OrthoDB" id="10047910at2759"/>
<accession>A0A815VL87</accession>
<keyword evidence="1" id="KW-0812">Transmembrane</keyword>
<proteinExistence type="predicted"/>
<name>A0A815VL87_9BILA</name>
<evidence type="ECO:0000313" key="2">
    <source>
        <dbReference type="EMBL" id="CAF1531928.1"/>
    </source>
</evidence>
<reference evidence="2" key="1">
    <citation type="submission" date="2021-02" db="EMBL/GenBank/DDBJ databases">
        <authorList>
            <person name="Nowell W R."/>
        </authorList>
    </citation>
    <scope>NUCLEOTIDE SEQUENCE</scope>
</reference>
<dbReference type="AlphaFoldDB" id="A0A815VL87"/>
<protein>
    <submittedName>
        <fullName evidence="2">Uncharacterized protein</fullName>
    </submittedName>
</protein>
<evidence type="ECO:0000313" key="3">
    <source>
        <dbReference type="Proteomes" id="UP000663834"/>
    </source>
</evidence>
<sequence>MNVYVTHQVDDDYTTREERRKKQRMKVANEYQLVPFFFSIVRSLLFKHIKFLSFTFILHIFVHTSTCLLRFVIIVFLFFGMTRNSATKANMTKMELKKLKSILPTLKQKPTSTPMEIVLETIRYIRQLEDQLIDRFQFDASNSTSQSSLSDVSTLSNDSSLLSISTPLQDIGNSN</sequence>
<comment type="caution">
    <text evidence="2">The sequence shown here is derived from an EMBL/GenBank/DDBJ whole genome shotgun (WGS) entry which is preliminary data.</text>
</comment>
<organism evidence="2 3">
    <name type="scientific">Rotaria magnacalcarata</name>
    <dbReference type="NCBI Taxonomy" id="392030"/>
    <lineage>
        <taxon>Eukaryota</taxon>
        <taxon>Metazoa</taxon>
        <taxon>Spiralia</taxon>
        <taxon>Gnathifera</taxon>
        <taxon>Rotifera</taxon>
        <taxon>Eurotatoria</taxon>
        <taxon>Bdelloidea</taxon>
        <taxon>Philodinida</taxon>
        <taxon>Philodinidae</taxon>
        <taxon>Rotaria</taxon>
    </lineage>
</organism>
<dbReference type="Proteomes" id="UP000663834">
    <property type="component" value="Unassembled WGS sequence"/>
</dbReference>
<evidence type="ECO:0000256" key="1">
    <source>
        <dbReference type="SAM" id="Phobius"/>
    </source>
</evidence>
<dbReference type="EMBL" id="CAJNOW010008208">
    <property type="protein sequence ID" value="CAF1531928.1"/>
    <property type="molecule type" value="Genomic_DNA"/>
</dbReference>
<keyword evidence="1" id="KW-0472">Membrane</keyword>
<gene>
    <name evidence="2" type="ORF">KQP761_LOCUS16353</name>
</gene>
<keyword evidence="1" id="KW-1133">Transmembrane helix</keyword>
<feature type="transmembrane region" description="Helical" evidence="1">
    <location>
        <begin position="27"/>
        <end position="45"/>
    </location>
</feature>